<dbReference type="InterPro" id="IPR036864">
    <property type="entry name" value="Zn2-C6_fun-type_DNA-bd_sf"/>
</dbReference>
<reference evidence="5" key="3">
    <citation type="journal article" date="2019" name="J. ISSAAS">
        <title>Genomics, evolutionary history and diagnostics of the Alternaria alternata species group including apple and Asian pear pathotypes.</title>
        <authorList>
            <person name="Armitage A.D."/>
            <person name="Cockerton H.M."/>
            <person name="Sreenivasaprasad S."/>
            <person name="Woodhall J."/>
            <person name="Lane C."/>
            <person name="Harrison R.J."/>
            <person name="Clarkson J.P."/>
        </authorList>
    </citation>
    <scope>NUCLEOTIDE SEQUENCE</scope>
    <source>
        <strain evidence="5">FERA 1177</strain>
    </source>
</reference>
<evidence type="ECO:0000313" key="4">
    <source>
        <dbReference type="EMBL" id="OAG21264.1"/>
    </source>
</evidence>
<dbReference type="EMBL" id="PDXD01000013">
    <property type="protein sequence ID" value="RYN76045.1"/>
    <property type="molecule type" value="Genomic_DNA"/>
</dbReference>
<dbReference type="GO" id="GO:0000981">
    <property type="term" value="F:DNA-binding transcription factor activity, RNA polymerase II-specific"/>
    <property type="evidence" value="ECO:0007669"/>
    <property type="project" value="InterPro"/>
</dbReference>
<keyword evidence="1" id="KW-0539">Nucleus</keyword>
<dbReference type="GeneID" id="29119959"/>
<dbReference type="InterPro" id="IPR052973">
    <property type="entry name" value="Fungal_sec-metab_reg_TF"/>
</dbReference>
<dbReference type="AlphaFoldDB" id="A0A177DMT2"/>
<dbReference type="VEuPathDB" id="FungiDB:CC77DRAFT_934132"/>
<dbReference type="CDD" id="cd00067">
    <property type="entry name" value="GAL4"/>
    <property type="match status" value="1"/>
</dbReference>
<dbReference type="KEGG" id="aalt:CC77DRAFT_934132"/>
<keyword evidence="6" id="KW-1185">Reference proteome</keyword>
<dbReference type="EMBL" id="KV441477">
    <property type="protein sequence ID" value="OAG21264.1"/>
    <property type="molecule type" value="Genomic_DNA"/>
</dbReference>
<protein>
    <recommendedName>
        <fullName evidence="3">Zn(2)-C6 fungal-type domain-containing protein</fullName>
    </recommendedName>
</protein>
<feature type="region of interest" description="Disordered" evidence="2">
    <location>
        <begin position="293"/>
        <end position="316"/>
    </location>
</feature>
<feature type="domain" description="Zn(2)-C6 fungal-type" evidence="3">
    <location>
        <begin position="364"/>
        <end position="399"/>
    </location>
</feature>
<reference evidence="7" key="2">
    <citation type="journal article" date="2019" name="bioRxiv">
        <title>Genomics, evolutionary history and diagnostics of the Alternaria alternata species group including apple and Asian pear pathotypes.</title>
        <authorList>
            <person name="Armitage A.D."/>
            <person name="Cockerton H.M."/>
            <person name="Sreenivasaprasad S."/>
            <person name="Woodhall J.W."/>
            <person name="Lane C.R."/>
            <person name="Harrison R.J."/>
            <person name="Clarkson J.P."/>
        </authorList>
    </citation>
    <scope>NUCLEOTIDE SEQUENCE [LARGE SCALE GENOMIC DNA]</scope>
    <source>
        <strain evidence="7">FERA 1177</strain>
    </source>
</reference>
<dbReference type="SUPFAM" id="SSF57701">
    <property type="entry name" value="Zn2/Cys6 DNA-binding domain"/>
    <property type="match status" value="1"/>
</dbReference>
<dbReference type="RefSeq" id="XP_018386685.1">
    <property type="nucleotide sequence ID" value="XM_018534365.1"/>
</dbReference>
<evidence type="ECO:0000313" key="7">
    <source>
        <dbReference type="Proteomes" id="UP000291422"/>
    </source>
</evidence>
<dbReference type="OMA" id="VNHPCRD"/>
<dbReference type="SMART" id="SM00066">
    <property type="entry name" value="GAL4"/>
    <property type="match status" value="1"/>
</dbReference>
<dbReference type="PANTHER" id="PTHR35392:SF3">
    <property type="entry name" value="ZN(2)-C6 FUNGAL-TYPE DOMAIN-CONTAINING PROTEIN"/>
    <property type="match status" value="1"/>
</dbReference>
<dbReference type="GO" id="GO:0008270">
    <property type="term" value="F:zinc ion binding"/>
    <property type="evidence" value="ECO:0007669"/>
    <property type="project" value="InterPro"/>
</dbReference>
<accession>A0A177DMT2</accession>
<proteinExistence type="predicted"/>
<organism evidence="4 6">
    <name type="scientific">Alternaria alternata</name>
    <name type="common">Alternaria rot fungus</name>
    <name type="synonym">Torula alternata</name>
    <dbReference type="NCBI Taxonomy" id="5599"/>
    <lineage>
        <taxon>Eukaryota</taxon>
        <taxon>Fungi</taxon>
        <taxon>Dikarya</taxon>
        <taxon>Ascomycota</taxon>
        <taxon>Pezizomycotina</taxon>
        <taxon>Dothideomycetes</taxon>
        <taxon>Pleosporomycetidae</taxon>
        <taxon>Pleosporales</taxon>
        <taxon>Pleosporineae</taxon>
        <taxon>Pleosporaceae</taxon>
        <taxon>Alternaria</taxon>
        <taxon>Alternaria sect. Alternaria</taxon>
        <taxon>Alternaria alternata complex</taxon>
    </lineage>
</organism>
<gene>
    <name evidence="5" type="ORF">AA0117_g6047</name>
    <name evidence="4" type="ORF">CC77DRAFT_934132</name>
</gene>
<name>A0A177DMT2_ALTAL</name>
<dbReference type="Proteomes" id="UP000077248">
    <property type="component" value="Unassembled WGS sequence"/>
</dbReference>
<dbReference type="Proteomes" id="UP000291422">
    <property type="component" value="Unassembled WGS sequence"/>
</dbReference>
<dbReference type="InterPro" id="IPR001138">
    <property type="entry name" value="Zn2Cys6_DnaBD"/>
</dbReference>
<sequence length="769" mass="85586">MSRFPYISSLNESWQELVDWDDELYDPLFQGETSYTRAQEGSYVAGHQLSESYTSEPTYLVSAPPSVVDEPPSLEYTVSGPPSILDGQSSFEHANGTSLSFDTISTSPLAVQADSQYFGSFGACDSSLLSPLGAINDSPILDTRYDRIPETFTPGSLESTTETVFNPYVTDSSHSFSGLDVRASRLFSNLGTWADQPRIIEPIAEDDGGRAEVEPIAIPNSFSQNYNSALPSYRRSDGEYELHNRSRAITIPDATPGPTYYNNRTSASASVRRPPPILSVSPVTSRYPRGVALSRSASLSRRKASTPSPSPDSYGWVSYHPNPLTHRLAPTSTEGMPGRAPKGRKRALTAEQRRHAALMRIVGACSNCQRRKEKCDPGTPCRACLEHYKGDLVNHPCRDHTLVDLSAAFLSDRLGWHPTTRPLESFVPAGNFEISKEATYTLPLNFGFGPTFPVSVHAVQLNDDNPLVHEHIIYSWPPQPYTGPSHKHAVLPAVLTADAQYHLLNTLDSHLSLLVAHHFRAFPLYCSPLRILRDIYVFSRSIPASSPHYRILHQALKLLVLVHIGGDITLPSRSESSMLEQLIRSTMDIPQDLTPTPCFIRSQFGAIMPGLALSLMKDVLTSLEQLLLNKDCDEWPIALAVLTTVLMTVESIHYHAAKLPYHNRYNATRSPSTEEDVEIDDHGVKSLLEFYRACFSGCHARLRPDWEGESMQSHQTGTPEDAFIQNLREAIKKAETSNYLAKKAKEKRQDEDMGYFFDRLVARLFTMRP</sequence>
<evidence type="ECO:0000313" key="5">
    <source>
        <dbReference type="EMBL" id="RYN76045.1"/>
    </source>
</evidence>
<evidence type="ECO:0000313" key="6">
    <source>
        <dbReference type="Proteomes" id="UP000077248"/>
    </source>
</evidence>
<dbReference type="PROSITE" id="PS50048">
    <property type="entry name" value="ZN2_CY6_FUNGAL_2"/>
    <property type="match status" value="1"/>
</dbReference>
<evidence type="ECO:0000256" key="2">
    <source>
        <dbReference type="SAM" id="MobiDB-lite"/>
    </source>
</evidence>
<dbReference type="STRING" id="5599.A0A177DMT2"/>
<evidence type="ECO:0000256" key="1">
    <source>
        <dbReference type="ARBA" id="ARBA00023242"/>
    </source>
</evidence>
<dbReference type="PANTHER" id="PTHR35392">
    <property type="entry name" value="ZN(II)2CYS6 TRANSCRIPTION FACTOR (EUROFUNG)-RELATED-RELATED"/>
    <property type="match status" value="1"/>
</dbReference>
<reference evidence="4 6" key="1">
    <citation type="submission" date="2016-05" db="EMBL/GenBank/DDBJ databases">
        <title>Comparative analysis of secretome profiles of manganese(II)-oxidizing ascomycete fungi.</title>
        <authorList>
            <consortium name="DOE Joint Genome Institute"/>
            <person name="Zeiner C.A."/>
            <person name="Purvine S.O."/>
            <person name="Zink E.M."/>
            <person name="Wu S."/>
            <person name="Pasa-Tolic L."/>
            <person name="Chaput D.L."/>
            <person name="Haridas S."/>
            <person name="Grigoriev I.V."/>
            <person name="Santelli C.M."/>
            <person name="Hansel C.M."/>
        </authorList>
    </citation>
    <scope>NUCLEOTIDE SEQUENCE [LARGE SCALE GENOMIC DNA]</scope>
    <source>
        <strain evidence="4 6">SRC1lrK2f</strain>
    </source>
</reference>
<evidence type="ECO:0000259" key="3">
    <source>
        <dbReference type="PROSITE" id="PS50048"/>
    </source>
</evidence>